<dbReference type="SUPFAM" id="SSF52833">
    <property type="entry name" value="Thioredoxin-like"/>
    <property type="match status" value="1"/>
</dbReference>
<dbReference type="GO" id="GO:0018845">
    <property type="term" value="F:2-hydroxychromene-2-carboxylate isomerase activity"/>
    <property type="evidence" value="ECO:0007669"/>
    <property type="project" value="UniProtKB-UniRule"/>
</dbReference>
<dbReference type="InterPro" id="IPR051924">
    <property type="entry name" value="GST_Kappa/NadH"/>
</dbReference>
<dbReference type="EC" id="5.99.1.4" evidence="1"/>
<gene>
    <name evidence="4" type="ORF">DS909_14745</name>
</gene>
<dbReference type="CDD" id="cd03022">
    <property type="entry name" value="DsbA_HCCA_Iso"/>
    <property type="match status" value="1"/>
</dbReference>
<dbReference type="EMBL" id="QOCE01000037">
    <property type="protein sequence ID" value="RBW53442.1"/>
    <property type="molecule type" value="Genomic_DNA"/>
</dbReference>
<evidence type="ECO:0000256" key="1">
    <source>
        <dbReference type="PIRNR" id="PIRNR006386"/>
    </source>
</evidence>
<organism evidence="4 5">
    <name type="scientific">Phaeobacter gallaeciensis</name>
    <dbReference type="NCBI Taxonomy" id="60890"/>
    <lineage>
        <taxon>Bacteria</taxon>
        <taxon>Pseudomonadati</taxon>
        <taxon>Pseudomonadota</taxon>
        <taxon>Alphaproteobacteria</taxon>
        <taxon>Rhodobacterales</taxon>
        <taxon>Roseobacteraceae</taxon>
        <taxon>Phaeobacter</taxon>
    </lineage>
</organism>
<dbReference type="InterPro" id="IPR014440">
    <property type="entry name" value="HCCAis_GSTk"/>
</dbReference>
<dbReference type="Pfam" id="PF01323">
    <property type="entry name" value="DSBA"/>
    <property type="match status" value="1"/>
</dbReference>
<dbReference type="GO" id="GO:0004364">
    <property type="term" value="F:glutathione transferase activity"/>
    <property type="evidence" value="ECO:0007669"/>
    <property type="project" value="TreeGrafter"/>
</dbReference>
<dbReference type="InterPro" id="IPR036249">
    <property type="entry name" value="Thioredoxin-like_sf"/>
</dbReference>
<comment type="caution">
    <text evidence="4">The sequence shown here is derived from an EMBL/GenBank/DDBJ whole genome shotgun (WGS) entry which is preliminary data.</text>
</comment>
<reference evidence="4 5" key="1">
    <citation type="submission" date="2018-07" db="EMBL/GenBank/DDBJ databases">
        <title>Modular assembly of carbohydrate-degrading microbial communities in the ocean.</title>
        <authorList>
            <person name="Enke T.N."/>
            <person name="Datta M.S."/>
            <person name="Schwartzman J.A."/>
            <person name="Cermak N."/>
            <person name="Schmitz D.A."/>
            <person name="Barrere J."/>
            <person name="Cordero O.X."/>
        </authorList>
    </citation>
    <scope>NUCLEOTIDE SEQUENCE [LARGE SCALE GENOMIC DNA]</scope>
    <source>
        <strain evidence="4 5">C3M10</strain>
    </source>
</reference>
<evidence type="ECO:0000259" key="3">
    <source>
        <dbReference type="Pfam" id="PF01323"/>
    </source>
</evidence>
<dbReference type="PIRSF" id="PIRSF006386">
    <property type="entry name" value="HCCAis_GSTk"/>
    <property type="match status" value="1"/>
</dbReference>
<dbReference type="PANTHER" id="PTHR42943">
    <property type="entry name" value="GLUTATHIONE S-TRANSFERASE KAPPA"/>
    <property type="match status" value="1"/>
</dbReference>
<dbReference type="Proteomes" id="UP000252706">
    <property type="component" value="Unassembled WGS sequence"/>
</dbReference>
<keyword evidence="1 4" id="KW-0413">Isomerase</keyword>
<sequence length="198" mass="22271">MTQVIDFYFDFGSPNAYLVHKVLPNLAQANNASVRYHPILLGGVFKATNNQSPMAAFANVKHKLAYQAIEIKRFVEHHKLTFHMNPFFPVVTLGIMRGAVFAQGKPWETTYRDAIFEAMWVHGQKMDDPSVIQDVLNEAGLPTQEILEATQDPDVKNTLVTATTSAVDRGVFGSPFMFVDDEPFFGKNALQDIEIYMK</sequence>
<dbReference type="GO" id="GO:0006749">
    <property type="term" value="P:glutathione metabolic process"/>
    <property type="evidence" value="ECO:0007669"/>
    <property type="project" value="TreeGrafter"/>
</dbReference>
<evidence type="ECO:0000313" key="5">
    <source>
        <dbReference type="Proteomes" id="UP000252706"/>
    </source>
</evidence>
<comment type="similarity">
    <text evidence="1">Belongs to the GST superfamily. NadH family.</text>
</comment>
<dbReference type="RefSeq" id="WP_113824290.1">
    <property type="nucleotide sequence ID" value="NZ_QOCE01000037.1"/>
</dbReference>
<evidence type="ECO:0000256" key="2">
    <source>
        <dbReference type="PIRSR" id="PIRSR006386-1"/>
    </source>
</evidence>
<proteinExistence type="inferred from homology"/>
<protein>
    <recommendedName>
        <fullName evidence="1">2-hydroxychromene-2-carboxylate isomerase</fullName>
        <ecNumber evidence="1">5.99.1.4</ecNumber>
    </recommendedName>
</protein>
<dbReference type="OrthoDB" id="5244108at2"/>
<dbReference type="Gene3D" id="3.40.30.10">
    <property type="entry name" value="Glutaredoxin"/>
    <property type="match status" value="1"/>
</dbReference>
<dbReference type="AlphaFoldDB" id="A0A366WZ54"/>
<feature type="active site" description="Nucleophile" evidence="2">
    <location>
        <position position="13"/>
    </location>
</feature>
<feature type="domain" description="DSBA-like thioredoxin" evidence="3">
    <location>
        <begin position="4"/>
        <end position="194"/>
    </location>
</feature>
<comment type="catalytic activity">
    <reaction evidence="1">
        <text>2-hydroxychromene-2-carboxylate = (3E)-4-(2-hydroxyphenyl)-2-oxobut-3-enoate</text>
        <dbReference type="Rhea" id="RHEA:27401"/>
        <dbReference type="ChEBI" id="CHEBI:59350"/>
        <dbReference type="ChEBI" id="CHEBI:59353"/>
        <dbReference type="EC" id="5.99.1.4"/>
    </reaction>
</comment>
<dbReference type="GO" id="GO:0004602">
    <property type="term" value="F:glutathione peroxidase activity"/>
    <property type="evidence" value="ECO:0007669"/>
    <property type="project" value="TreeGrafter"/>
</dbReference>
<dbReference type="InterPro" id="IPR001853">
    <property type="entry name" value="DSBA-like_thioredoxin_dom"/>
</dbReference>
<dbReference type="PANTHER" id="PTHR42943:SF2">
    <property type="entry name" value="GLUTATHIONE S-TRANSFERASE KAPPA 1"/>
    <property type="match status" value="1"/>
</dbReference>
<evidence type="ECO:0000313" key="4">
    <source>
        <dbReference type="EMBL" id="RBW53442.1"/>
    </source>
</evidence>
<dbReference type="GO" id="GO:1901170">
    <property type="term" value="P:naphthalene catabolic process"/>
    <property type="evidence" value="ECO:0007669"/>
    <property type="project" value="InterPro"/>
</dbReference>
<dbReference type="InterPro" id="IPR044087">
    <property type="entry name" value="NahD-like"/>
</dbReference>
<accession>A0A366WZ54</accession>
<name>A0A366WZ54_9RHOB</name>